<organism evidence="5">
    <name type="scientific">Chlorella variabilis</name>
    <name type="common">Green alga</name>
    <dbReference type="NCBI Taxonomy" id="554065"/>
    <lineage>
        <taxon>Eukaryota</taxon>
        <taxon>Viridiplantae</taxon>
        <taxon>Chlorophyta</taxon>
        <taxon>core chlorophytes</taxon>
        <taxon>Trebouxiophyceae</taxon>
        <taxon>Chlorellales</taxon>
        <taxon>Chlorellaceae</taxon>
        <taxon>Chlorella clade</taxon>
        <taxon>Chlorella</taxon>
    </lineage>
</organism>
<comment type="similarity">
    <text evidence="1 2">Belongs to the peptidase S10 family.</text>
</comment>
<feature type="region of interest" description="Disordered" evidence="3">
    <location>
        <begin position="392"/>
        <end position="416"/>
    </location>
</feature>
<dbReference type="AlphaFoldDB" id="E1ZNB5"/>
<feature type="compositionally biased region" description="Low complexity" evidence="3">
    <location>
        <begin position="406"/>
        <end position="416"/>
    </location>
</feature>
<dbReference type="SUPFAM" id="SSF53474">
    <property type="entry name" value="alpha/beta-Hydrolases"/>
    <property type="match status" value="2"/>
</dbReference>
<dbReference type="RefSeq" id="XP_005844677.1">
    <property type="nucleotide sequence ID" value="XM_005844615.1"/>
</dbReference>
<dbReference type="InterPro" id="IPR018202">
    <property type="entry name" value="Ser_caboxypep_ser_AS"/>
</dbReference>
<keyword evidence="2" id="KW-0645">Protease</keyword>
<evidence type="ECO:0000256" key="2">
    <source>
        <dbReference type="RuleBase" id="RU361156"/>
    </source>
</evidence>
<dbReference type="Proteomes" id="UP000008141">
    <property type="component" value="Unassembled WGS sequence"/>
</dbReference>
<dbReference type="InterPro" id="IPR001563">
    <property type="entry name" value="Peptidase_S10"/>
</dbReference>
<evidence type="ECO:0000313" key="5">
    <source>
        <dbReference type="Proteomes" id="UP000008141"/>
    </source>
</evidence>
<keyword evidence="2" id="KW-0732">Signal</keyword>
<dbReference type="PANTHER" id="PTHR11802:SF449">
    <property type="entry name" value="CARBOXYPEPTIDASE"/>
    <property type="match status" value="1"/>
</dbReference>
<keyword evidence="5" id="KW-1185">Reference proteome</keyword>
<dbReference type="MEROPS" id="S10.003"/>
<dbReference type="GO" id="GO:0004185">
    <property type="term" value="F:serine-type carboxypeptidase activity"/>
    <property type="evidence" value="ECO:0007669"/>
    <property type="project" value="UniProtKB-UniRule"/>
</dbReference>
<dbReference type="KEGG" id="cvr:CHLNCDRAFT_138581"/>
<reference evidence="4 5" key="1">
    <citation type="journal article" date="2010" name="Plant Cell">
        <title>The Chlorella variabilis NC64A genome reveals adaptation to photosymbiosis, coevolution with viruses, and cryptic sex.</title>
        <authorList>
            <person name="Blanc G."/>
            <person name="Duncan G."/>
            <person name="Agarkova I."/>
            <person name="Borodovsky M."/>
            <person name="Gurnon J."/>
            <person name="Kuo A."/>
            <person name="Lindquist E."/>
            <person name="Lucas S."/>
            <person name="Pangilinan J."/>
            <person name="Polle J."/>
            <person name="Salamov A."/>
            <person name="Terry A."/>
            <person name="Yamada T."/>
            <person name="Dunigan D.D."/>
            <person name="Grigoriev I.V."/>
            <person name="Claverie J.M."/>
            <person name="Van Etten J.L."/>
        </authorList>
    </citation>
    <scope>NUCLEOTIDE SEQUENCE [LARGE SCALE GENOMIC DNA]</scope>
    <source>
        <strain evidence="4 5">NC64A</strain>
    </source>
</reference>
<feature type="compositionally biased region" description="Acidic residues" evidence="3">
    <location>
        <begin position="392"/>
        <end position="403"/>
    </location>
</feature>
<dbReference type="PRINTS" id="PR00724">
    <property type="entry name" value="CRBOXYPTASEC"/>
</dbReference>
<dbReference type="Pfam" id="PF00450">
    <property type="entry name" value="Peptidase_S10"/>
    <property type="match status" value="1"/>
</dbReference>
<dbReference type="Gene3D" id="3.40.50.1820">
    <property type="entry name" value="alpha/beta hydrolase"/>
    <property type="match status" value="1"/>
</dbReference>
<keyword evidence="2" id="KW-0121">Carboxypeptidase</keyword>
<feature type="signal peptide" evidence="2">
    <location>
        <begin position="1"/>
        <end position="18"/>
    </location>
</feature>
<dbReference type="InParanoid" id="E1ZNB5"/>
<accession>E1ZNB5</accession>
<feature type="region of interest" description="Disordered" evidence="3">
    <location>
        <begin position="461"/>
        <end position="497"/>
    </location>
</feature>
<dbReference type="GeneID" id="17352048"/>
<dbReference type="FunCoup" id="E1ZNB5">
    <property type="interactions" value="26"/>
</dbReference>
<sequence>MNTIQLALLILLAAGAAASCPPPPSQVQLPNATASGYVPIDDKGSQLFFLFYEAQSRAPDDPKRAASRRAHAPITLWLQGGPGCASLFGAFYELGPDLVDGELGLQPNPGAWNRKSALLFIDQPVGAGFSLPGKERSIPKDEMTLAADLYCGLQAFFQRYPDLQAHPLVIAGESYAGKYVPSIGHFILQQTAGKGPLAALSRLLLLPLLASVMAHADTAYFQGYIDPHQRVRAMTMQLEVVQLIAAGRWEEAHGLRSGLLEHIRSSAGAATLLDMGRCVYEDYDAGKLVDCYLNLPEVQEALGVAPGLRFESCSDEVGEALGPDVMKTVKHLVPDLLAAYPMLLYQGRGPGSCMRDAQDGAASSEAWIYAVDWEGRAAFSGAKRRILRAMDMEEGEEEEEEGLAGEGAWNVGSAGATASSAEEAGVGDAQLLLGGGGAAAAASVRPQRQLQVTAAVASSLDRSIQRSGSRQQTAERQQTDDRQQRQDGGGPALGRRDASAQRVVAYWKQGGGLTHVVLTEAGHMVPRDAPLEARWVLEQWLAAVLPPQPSIP</sequence>
<dbReference type="PROSITE" id="PS00131">
    <property type="entry name" value="CARBOXYPEPT_SER_SER"/>
    <property type="match status" value="1"/>
</dbReference>
<dbReference type="OrthoDB" id="443318at2759"/>
<evidence type="ECO:0000256" key="1">
    <source>
        <dbReference type="ARBA" id="ARBA00009431"/>
    </source>
</evidence>
<name>E1ZNB5_CHLVA</name>
<dbReference type="EC" id="3.4.16.-" evidence="2"/>
<dbReference type="Gene3D" id="3.40.50.12670">
    <property type="match status" value="1"/>
</dbReference>
<gene>
    <name evidence="4" type="ORF">CHLNCDRAFT_138581</name>
</gene>
<dbReference type="OMA" id="EAMHEDM"/>
<dbReference type="PANTHER" id="PTHR11802">
    <property type="entry name" value="SERINE PROTEASE FAMILY S10 SERINE CARBOXYPEPTIDASE"/>
    <property type="match status" value="1"/>
</dbReference>
<proteinExistence type="inferred from homology"/>
<protein>
    <recommendedName>
        <fullName evidence="2">Carboxypeptidase</fullName>
        <ecNumber evidence="2">3.4.16.-</ecNumber>
    </recommendedName>
</protein>
<evidence type="ECO:0000256" key="3">
    <source>
        <dbReference type="SAM" id="MobiDB-lite"/>
    </source>
</evidence>
<dbReference type="InterPro" id="IPR029058">
    <property type="entry name" value="AB_hydrolase_fold"/>
</dbReference>
<feature type="chain" id="PRO_5006523856" description="Carboxypeptidase" evidence="2">
    <location>
        <begin position="19"/>
        <end position="552"/>
    </location>
</feature>
<dbReference type="eggNOG" id="KOG1282">
    <property type="taxonomic scope" value="Eukaryota"/>
</dbReference>
<dbReference type="GO" id="GO:0006508">
    <property type="term" value="P:proteolysis"/>
    <property type="evidence" value="ECO:0007669"/>
    <property type="project" value="UniProtKB-KW"/>
</dbReference>
<dbReference type="EMBL" id="GL433855">
    <property type="protein sequence ID" value="EFN52575.1"/>
    <property type="molecule type" value="Genomic_DNA"/>
</dbReference>
<evidence type="ECO:0000313" key="4">
    <source>
        <dbReference type="EMBL" id="EFN52575.1"/>
    </source>
</evidence>
<keyword evidence="2" id="KW-0378">Hydrolase</keyword>